<evidence type="ECO:0000256" key="1">
    <source>
        <dbReference type="PROSITE-ProRule" id="PRU00285"/>
    </source>
</evidence>
<comment type="similarity">
    <text evidence="1 2">Belongs to the small heat shock protein (HSP20) family.</text>
</comment>
<dbReference type="PRINTS" id="PR00299">
    <property type="entry name" value="ACRYSTALLIN"/>
</dbReference>
<dbReference type="GO" id="GO:0009408">
    <property type="term" value="P:response to heat"/>
    <property type="evidence" value="ECO:0007669"/>
    <property type="project" value="TreeGrafter"/>
</dbReference>
<organism evidence="5 6">
    <name type="scientific">Globodera rostochiensis</name>
    <name type="common">Golden nematode worm</name>
    <name type="synonym">Heterodera rostochiensis</name>
    <dbReference type="NCBI Taxonomy" id="31243"/>
    <lineage>
        <taxon>Eukaryota</taxon>
        <taxon>Metazoa</taxon>
        <taxon>Ecdysozoa</taxon>
        <taxon>Nematoda</taxon>
        <taxon>Chromadorea</taxon>
        <taxon>Rhabditida</taxon>
        <taxon>Tylenchina</taxon>
        <taxon>Tylenchomorpha</taxon>
        <taxon>Tylenchoidea</taxon>
        <taxon>Heteroderidae</taxon>
        <taxon>Heteroderinae</taxon>
        <taxon>Globodera</taxon>
    </lineage>
</organism>
<sequence>MALVSKWRSDWPSLWRDRFSRDLDDWPRDWPRPGELMERFRSRDFDRDHWWRDWPTDWPRMDAIVPRVSAYNGLKAWHWKATMPSDGHPHPSVSSGIPSASSAAPSRPSPRWKDPLVEEFPAEMRDGKNGSRRIWTRTEEEERKRSEWRENRWDAEEEGEEPFFSEEFYRAFPHLRGAGMAINGWTRRRGGPFDDKEFSSYLDRFDRNWRDDPFWRDLYPRWAEPIFKDGIDVKTNIVNDNSRFAVEIDTYQFRPEELQVKTMDDTLLIEGRHEDVRDRENYTKMYFVRKYLLPADVEPHSISSHIDSSGRLSVEAQKRWQAIEGERSIPIESGSRRYGSGYGSRSSSHSPRDRYYADSGRGSANDQYRVESRSNGAASGGAYLSPNPRSDGYRTEYEKRETDANGMRHEARREEFREEFRRSGSAANVLSPLASPMLRNDSRLSGGIGGNSSAGEERRESSHFRRTASASSREHRSGGAFSGGGENLLRPAEELGGRSSAFGTRNVPIHRG</sequence>
<feature type="compositionally biased region" description="Basic and acidic residues" evidence="3">
    <location>
        <begin position="391"/>
        <end position="422"/>
    </location>
</feature>
<dbReference type="InterPro" id="IPR002068">
    <property type="entry name" value="A-crystallin/Hsp20_dom"/>
</dbReference>
<dbReference type="CDD" id="cd06526">
    <property type="entry name" value="metazoan_ACD"/>
    <property type="match status" value="1"/>
</dbReference>
<dbReference type="GO" id="GO:0051082">
    <property type="term" value="F:unfolded protein binding"/>
    <property type="evidence" value="ECO:0007669"/>
    <property type="project" value="TreeGrafter"/>
</dbReference>
<name>A0A914GRJ7_GLORO</name>
<dbReference type="Pfam" id="PF00011">
    <property type="entry name" value="HSP20"/>
    <property type="match status" value="1"/>
</dbReference>
<feature type="domain" description="SHSP" evidence="4">
    <location>
        <begin position="226"/>
        <end position="334"/>
    </location>
</feature>
<reference evidence="6" key="1">
    <citation type="submission" date="2022-11" db="UniProtKB">
        <authorList>
            <consortium name="WormBaseParasite"/>
        </authorList>
    </citation>
    <scope>IDENTIFICATION</scope>
</reference>
<feature type="region of interest" description="Disordered" evidence="3">
    <location>
        <begin position="85"/>
        <end position="113"/>
    </location>
</feature>
<proteinExistence type="inferred from homology"/>
<protein>
    <submittedName>
        <fullName evidence="6">SHSP domain-containing protein</fullName>
    </submittedName>
</protein>
<accession>A0A914GRJ7</accession>
<dbReference type="GO" id="GO:0042026">
    <property type="term" value="P:protein refolding"/>
    <property type="evidence" value="ECO:0007669"/>
    <property type="project" value="TreeGrafter"/>
</dbReference>
<evidence type="ECO:0000256" key="2">
    <source>
        <dbReference type="RuleBase" id="RU003616"/>
    </source>
</evidence>
<feature type="region of interest" description="Disordered" evidence="3">
    <location>
        <begin position="325"/>
        <end position="512"/>
    </location>
</feature>
<dbReference type="Gene3D" id="2.60.40.790">
    <property type="match status" value="1"/>
</dbReference>
<dbReference type="AlphaFoldDB" id="A0A914GRJ7"/>
<dbReference type="SUPFAM" id="SSF49764">
    <property type="entry name" value="HSP20-like chaperones"/>
    <property type="match status" value="1"/>
</dbReference>
<feature type="compositionally biased region" description="Low complexity" evidence="3">
    <location>
        <begin position="91"/>
        <end position="106"/>
    </location>
</feature>
<evidence type="ECO:0000256" key="3">
    <source>
        <dbReference type="SAM" id="MobiDB-lite"/>
    </source>
</evidence>
<dbReference type="Proteomes" id="UP000887572">
    <property type="component" value="Unplaced"/>
</dbReference>
<feature type="compositionally biased region" description="Low complexity" evidence="3">
    <location>
        <begin position="336"/>
        <end position="349"/>
    </location>
</feature>
<evidence type="ECO:0000313" key="5">
    <source>
        <dbReference type="Proteomes" id="UP000887572"/>
    </source>
</evidence>
<evidence type="ECO:0000313" key="6">
    <source>
        <dbReference type="WBParaSite" id="Gr19_v10_g10517.t2"/>
    </source>
</evidence>
<dbReference type="WBParaSite" id="Gr19_v10_g10517.t2">
    <property type="protein sequence ID" value="Gr19_v10_g10517.t2"/>
    <property type="gene ID" value="Gr19_v10_g10517"/>
</dbReference>
<keyword evidence="5" id="KW-1185">Reference proteome</keyword>
<dbReference type="GO" id="GO:0005737">
    <property type="term" value="C:cytoplasm"/>
    <property type="evidence" value="ECO:0007669"/>
    <property type="project" value="TreeGrafter"/>
</dbReference>
<evidence type="ECO:0000259" key="4">
    <source>
        <dbReference type="PROSITE" id="PS01031"/>
    </source>
</evidence>
<dbReference type="InterPro" id="IPR008978">
    <property type="entry name" value="HSP20-like_chaperone"/>
</dbReference>
<dbReference type="GO" id="GO:0005634">
    <property type="term" value="C:nucleus"/>
    <property type="evidence" value="ECO:0007669"/>
    <property type="project" value="TreeGrafter"/>
</dbReference>
<dbReference type="PANTHER" id="PTHR45640:SF10">
    <property type="entry name" value="SHSP DOMAIN-CONTAINING PROTEIN"/>
    <property type="match status" value="1"/>
</dbReference>
<dbReference type="PANTHER" id="PTHR45640">
    <property type="entry name" value="HEAT SHOCK PROTEIN HSP-12.2-RELATED"/>
    <property type="match status" value="1"/>
</dbReference>
<dbReference type="PROSITE" id="PS01031">
    <property type="entry name" value="SHSP"/>
    <property type="match status" value="1"/>
</dbReference>
<dbReference type="InterPro" id="IPR001436">
    <property type="entry name" value="Alpha-crystallin/sHSP_animal"/>
</dbReference>